<evidence type="ECO:0000256" key="3">
    <source>
        <dbReference type="SAM" id="Phobius"/>
    </source>
</evidence>
<dbReference type="Gene3D" id="3.50.30.30">
    <property type="match status" value="1"/>
</dbReference>
<sequence>MGSIEATNDEEKQPSVLRTGEIGYNKWTRYVCKGVVALVAVCWLVITLGLIPSSGTKLLSKGGKSVPLGVTTPLEYSYLQALEENLAGNWSKKYTSVPHLAGQGKELVDWTSEKFQEYGLVTEVEAFDIYLNYPVENGLRLLEQTKNGSSVVYTASLTEEVLEDDPTTGGDDLIPAFHGYSASGNVTAQYVYVNRGTKEDFELLKSHNVDLTGKVAIARYGKIFRGLKVKFAQEAGCVGVLIYSDPGDDHFQEAKGDKAYPQGPARNPSSLQRGSVQFLSSMPGDPTTPGYPSQGDVERADPHDRIPLIPSLPISFKEVQPILKKLNGFGLNASKIGGDNWVGGLPRFEYWTGPAPHFSVNVYNNQSYDIRPIYNVYGNITGTDSSEGYIVVGNHRDAWIKGGASDPNSGSAALLEIIRGFHHLQLLGWKPRKTIVFASWDGEEYALLGSTEFGEKYKSDLQANCLAYLNVDVAASGKTLNIEASPFLNRVLTESLHLVDYPFGGSLYDHYFDKRAKFGILGSGSDYTVFQEHLGIPSVDMGFSSGPEDPVYHYHSNYDSHHWMATRGDPGFKLHNALAKYLGLVALKLTERKVISTSLVAYADELELYFKDLAAKVPEDWLSIPVGGSQRTIADALTSLGTKLETFQSNAHSFDLKAEALQAEWDASDSLPFWKRFALHFKIKGLNYQIRYFERTFLHEKGLKGRPWFKHIVYAAGRDTGYQGFAFPGLKEALDDKDAHAFAKWTRIIRKKIDYLNDHYKN</sequence>
<keyword evidence="8" id="KW-1185">Reference proteome</keyword>
<organism evidence="7 8">
    <name type="scientific">Lachancea dasiensis</name>
    <dbReference type="NCBI Taxonomy" id="1072105"/>
    <lineage>
        <taxon>Eukaryota</taxon>
        <taxon>Fungi</taxon>
        <taxon>Dikarya</taxon>
        <taxon>Ascomycota</taxon>
        <taxon>Saccharomycotina</taxon>
        <taxon>Saccharomycetes</taxon>
        <taxon>Saccharomycetales</taxon>
        <taxon>Saccharomycetaceae</taxon>
        <taxon>Lachancea</taxon>
    </lineage>
</organism>
<gene>
    <name evidence="7" type="ORF">LADA_0G06370G</name>
</gene>
<dbReference type="Gene3D" id="1.20.930.40">
    <property type="entry name" value="Transferrin receptor-like, dimerisation domain"/>
    <property type="match status" value="1"/>
</dbReference>
<dbReference type="CDD" id="cd02121">
    <property type="entry name" value="PA_GCPII_like"/>
    <property type="match status" value="1"/>
</dbReference>
<feature type="domain" description="PA" evidence="4">
    <location>
        <begin position="186"/>
        <end position="257"/>
    </location>
</feature>
<evidence type="ECO:0000256" key="2">
    <source>
        <dbReference type="SAM" id="MobiDB-lite"/>
    </source>
</evidence>
<evidence type="ECO:0000259" key="5">
    <source>
        <dbReference type="Pfam" id="PF04253"/>
    </source>
</evidence>
<dbReference type="CDD" id="cd08022">
    <property type="entry name" value="M28_PSMA_like"/>
    <property type="match status" value="1"/>
</dbReference>
<dbReference type="Pfam" id="PF04253">
    <property type="entry name" value="TFR_dimer"/>
    <property type="match status" value="1"/>
</dbReference>
<dbReference type="InterPro" id="IPR007365">
    <property type="entry name" value="TFR-like_dimer_dom"/>
</dbReference>
<dbReference type="InterPro" id="IPR046450">
    <property type="entry name" value="PA_dom_sf"/>
</dbReference>
<dbReference type="Proteomes" id="UP000190274">
    <property type="component" value="Chromosome G"/>
</dbReference>
<dbReference type="SUPFAM" id="SSF53187">
    <property type="entry name" value="Zn-dependent exopeptidases"/>
    <property type="match status" value="1"/>
</dbReference>
<dbReference type="InterPro" id="IPR036757">
    <property type="entry name" value="TFR-like_dimer_dom_sf"/>
</dbReference>
<proteinExistence type="inferred from homology"/>
<feature type="domain" description="Peptidase M28" evidence="6">
    <location>
        <begin position="375"/>
        <end position="561"/>
    </location>
</feature>
<feature type="domain" description="Transferrin receptor-like dimerisation" evidence="5">
    <location>
        <begin position="637"/>
        <end position="754"/>
    </location>
</feature>
<accession>A0A1G4JT88</accession>
<dbReference type="FunFam" id="3.40.630.10:FF:000101">
    <property type="entry name" value="N-acetylated alpha-linked acidic dipeptidase like 1"/>
    <property type="match status" value="1"/>
</dbReference>
<dbReference type="InterPro" id="IPR003137">
    <property type="entry name" value="PA_domain"/>
</dbReference>
<name>A0A1G4JT88_9SACH</name>
<evidence type="ECO:0000313" key="7">
    <source>
        <dbReference type="EMBL" id="SCU94076.1"/>
    </source>
</evidence>
<dbReference type="GO" id="GO:0004180">
    <property type="term" value="F:carboxypeptidase activity"/>
    <property type="evidence" value="ECO:0007669"/>
    <property type="project" value="TreeGrafter"/>
</dbReference>
<dbReference type="InterPro" id="IPR007484">
    <property type="entry name" value="Peptidase_M28"/>
</dbReference>
<dbReference type="OrthoDB" id="5841748at2759"/>
<evidence type="ECO:0000259" key="4">
    <source>
        <dbReference type="Pfam" id="PF02225"/>
    </source>
</evidence>
<dbReference type="AlphaFoldDB" id="A0A1G4JT88"/>
<dbReference type="Pfam" id="PF04389">
    <property type="entry name" value="Peptidase_M28"/>
    <property type="match status" value="1"/>
</dbReference>
<dbReference type="SUPFAM" id="SSF52025">
    <property type="entry name" value="PA domain"/>
    <property type="match status" value="1"/>
</dbReference>
<reference evidence="8" key="1">
    <citation type="submission" date="2016-03" db="EMBL/GenBank/DDBJ databases">
        <authorList>
            <person name="Devillers H."/>
        </authorList>
    </citation>
    <scope>NUCLEOTIDE SEQUENCE [LARGE SCALE GENOMIC DNA]</scope>
</reference>
<dbReference type="InterPro" id="IPR039373">
    <property type="entry name" value="Peptidase_M28B"/>
</dbReference>
<dbReference type="PANTHER" id="PTHR10404:SF46">
    <property type="entry name" value="VACUOLAR PROTEIN SORTING-ASSOCIATED PROTEIN 70"/>
    <property type="match status" value="1"/>
</dbReference>
<protein>
    <submittedName>
        <fullName evidence="7">LADA_0G06370g1_1</fullName>
    </submittedName>
</protein>
<dbReference type="Gene3D" id="3.40.630.10">
    <property type="entry name" value="Zn peptidases"/>
    <property type="match status" value="1"/>
</dbReference>
<dbReference type="Pfam" id="PF02225">
    <property type="entry name" value="PA"/>
    <property type="match status" value="1"/>
</dbReference>
<keyword evidence="3" id="KW-1133">Transmembrane helix</keyword>
<dbReference type="FunFam" id="3.50.30.30:FF:000008">
    <property type="entry name" value="Glutamate carboxypeptidase 2"/>
    <property type="match status" value="1"/>
</dbReference>
<keyword evidence="3" id="KW-0812">Transmembrane</keyword>
<keyword evidence="3" id="KW-0472">Membrane</keyword>
<dbReference type="PANTHER" id="PTHR10404">
    <property type="entry name" value="N-ACETYLATED-ALPHA-LINKED ACIDIC DIPEPTIDASE"/>
    <property type="match status" value="1"/>
</dbReference>
<dbReference type="SUPFAM" id="SSF47672">
    <property type="entry name" value="Transferrin receptor-like dimerisation domain"/>
    <property type="match status" value="1"/>
</dbReference>
<feature type="region of interest" description="Disordered" evidence="2">
    <location>
        <begin position="252"/>
        <end position="304"/>
    </location>
</feature>
<dbReference type="EMBL" id="LT598457">
    <property type="protein sequence ID" value="SCU94076.1"/>
    <property type="molecule type" value="Genomic_DNA"/>
</dbReference>
<comment type="similarity">
    <text evidence="1">Belongs to the peptidase M28 family. M28B subfamily.</text>
</comment>
<feature type="compositionally biased region" description="Polar residues" evidence="2">
    <location>
        <begin position="267"/>
        <end position="280"/>
    </location>
</feature>
<feature type="transmembrane region" description="Helical" evidence="3">
    <location>
        <begin position="30"/>
        <end position="51"/>
    </location>
</feature>
<evidence type="ECO:0000313" key="8">
    <source>
        <dbReference type="Proteomes" id="UP000190274"/>
    </source>
</evidence>
<evidence type="ECO:0000259" key="6">
    <source>
        <dbReference type="Pfam" id="PF04389"/>
    </source>
</evidence>
<evidence type="ECO:0000256" key="1">
    <source>
        <dbReference type="ARBA" id="ARBA00005634"/>
    </source>
</evidence>